<organism evidence="8 9">
    <name type="scientific">Allacma fusca</name>
    <dbReference type="NCBI Taxonomy" id="39272"/>
    <lineage>
        <taxon>Eukaryota</taxon>
        <taxon>Metazoa</taxon>
        <taxon>Ecdysozoa</taxon>
        <taxon>Arthropoda</taxon>
        <taxon>Hexapoda</taxon>
        <taxon>Collembola</taxon>
        <taxon>Symphypleona</taxon>
        <taxon>Sminthuridae</taxon>
        <taxon>Allacma</taxon>
    </lineage>
</organism>
<evidence type="ECO:0000313" key="8">
    <source>
        <dbReference type="EMBL" id="CAG7717014.1"/>
    </source>
</evidence>
<evidence type="ECO:0000256" key="1">
    <source>
        <dbReference type="ARBA" id="ARBA00005928"/>
    </source>
</evidence>
<keyword evidence="4" id="KW-0812">Transmembrane</keyword>
<sequence>GGRREEKKTDGEVESGTSRVTGGFRVRKETPIPEEVISRDLNTDRWVIPKTSSLATMEKNSEIVEFYRSRSIFVTGATGFVGKATVEKLLRSCPDITNMYILIRPKSGSDVKSRLAELLDNSLYDTLREEDPEALTKIIPIAGDITLPELGISEEDQGTLCDHVSVVIHSAATVKFDEKLKLSINVNVCGTQRLISLCKKMKKLVALVHVSTAYANCEHDEIKESIYPPPADPHKLIESVQWMNEDIVNTITPQLIGNKPNTYTYTKALAEHLLSEENGSLPICIVRPSIVTATFKDPVCGWVDNINGPTGLIAACGKGVLRTLLCHREKVADLIPLDYPVNLIIAAAWHTGSTRPNSITVYNCCTGQQNPLLWGDLERWGFRYLINNPLSDVWWYPGGSFKHNRLWNTLNDFVIHYVPAYLMDVAARVAGKKPIMLKVYHKLNKAVTSLEYFTTHEWKFTCENMMDLYERMSPEDKKMFTVNVKEVNWHNYIGKYCLGLRKYVMKEDLSTLPAARKHMRKMYWVHKITQFFFILLFWRAIMFRSETARQLWSFMFGMVLRMSRMLPIGQTN</sequence>
<evidence type="ECO:0000259" key="7">
    <source>
        <dbReference type="Pfam" id="PF07993"/>
    </source>
</evidence>
<name>A0A8J2JM61_9HEXA</name>
<dbReference type="OrthoDB" id="429813at2759"/>
<feature type="compositionally biased region" description="Basic and acidic residues" evidence="5">
    <location>
        <begin position="1"/>
        <end position="11"/>
    </location>
</feature>
<dbReference type="GO" id="GO:0080019">
    <property type="term" value="F:alcohol-forming very long-chain fatty acyl-CoA reductase activity"/>
    <property type="evidence" value="ECO:0007669"/>
    <property type="project" value="InterPro"/>
</dbReference>
<dbReference type="PANTHER" id="PTHR11011:SF116">
    <property type="entry name" value="FATTY ACYL-COA REDUCTASE CG5065-RELATED"/>
    <property type="match status" value="1"/>
</dbReference>
<evidence type="ECO:0000259" key="6">
    <source>
        <dbReference type="Pfam" id="PF03015"/>
    </source>
</evidence>
<feature type="domain" description="Fatty acyl-CoA reductase C-terminal" evidence="6">
    <location>
        <begin position="416"/>
        <end position="507"/>
    </location>
</feature>
<dbReference type="GO" id="GO:0102965">
    <property type="term" value="F:alcohol-forming long-chain fatty acyl-CoA reductase activity"/>
    <property type="evidence" value="ECO:0007669"/>
    <property type="project" value="UniProtKB-EC"/>
</dbReference>
<feature type="region of interest" description="Disordered" evidence="5">
    <location>
        <begin position="1"/>
        <end position="23"/>
    </location>
</feature>
<dbReference type="GO" id="GO:0005777">
    <property type="term" value="C:peroxisome"/>
    <property type="evidence" value="ECO:0007669"/>
    <property type="project" value="TreeGrafter"/>
</dbReference>
<evidence type="ECO:0000313" key="9">
    <source>
        <dbReference type="Proteomes" id="UP000708208"/>
    </source>
</evidence>
<keyword evidence="3 4" id="KW-0443">Lipid metabolism</keyword>
<dbReference type="PANTHER" id="PTHR11011">
    <property type="entry name" value="MALE STERILITY PROTEIN 2-RELATED"/>
    <property type="match status" value="1"/>
</dbReference>
<comment type="caution">
    <text evidence="8">The sequence shown here is derived from an EMBL/GenBank/DDBJ whole genome shotgun (WGS) entry which is preliminary data.</text>
</comment>
<evidence type="ECO:0000256" key="5">
    <source>
        <dbReference type="SAM" id="MobiDB-lite"/>
    </source>
</evidence>
<evidence type="ECO:0000256" key="4">
    <source>
        <dbReference type="RuleBase" id="RU363097"/>
    </source>
</evidence>
<keyword evidence="4" id="KW-0521">NADP</keyword>
<keyword evidence="2 4" id="KW-0444">Lipid biosynthesis</keyword>
<dbReference type="Pfam" id="PF03015">
    <property type="entry name" value="Sterile"/>
    <property type="match status" value="1"/>
</dbReference>
<comment type="function">
    <text evidence="4">Catalyzes the reduction of fatty acyl-CoA to fatty alcohols.</text>
</comment>
<keyword evidence="4" id="KW-1133">Transmembrane helix</keyword>
<dbReference type="Proteomes" id="UP000708208">
    <property type="component" value="Unassembled WGS sequence"/>
</dbReference>
<evidence type="ECO:0000256" key="3">
    <source>
        <dbReference type="ARBA" id="ARBA00023098"/>
    </source>
</evidence>
<keyword evidence="4" id="KW-0472">Membrane</keyword>
<gene>
    <name evidence="8" type="ORF">AFUS01_LOCUS6493</name>
</gene>
<protein>
    <recommendedName>
        <fullName evidence="4">Fatty acyl-CoA reductase</fullName>
        <ecNumber evidence="4">1.2.1.84</ecNumber>
    </recommendedName>
</protein>
<accession>A0A8J2JM61</accession>
<dbReference type="AlphaFoldDB" id="A0A8J2JM61"/>
<dbReference type="CDD" id="cd09071">
    <property type="entry name" value="FAR_C"/>
    <property type="match status" value="1"/>
</dbReference>
<comment type="similarity">
    <text evidence="1 4">Belongs to the fatty acyl-CoA reductase family.</text>
</comment>
<feature type="transmembrane region" description="Helical" evidence="4">
    <location>
        <begin position="523"/>
        <end position="541"/>
    </location>
</feature>
<feature type="non-terminal residue" evidence="8">
    <location>
        <position position="1"/>
    </location>
</feature>
<reference evidence="8" key="1">
    <citation type="submission" date="2021-06" db="EMBL/GenBank/DDBJ databases">
        <authorList>
            <person name="Hodson N. C."/>
            <person name="Mongue J. A."/>
            <person name="Jaron S. K."/>
        </authorList>
    </citation>
    <scope>NUCLEOTIDE SEQUENCE</scope>
</reference>
<dbReference type="EMBL" id="CAJVCH010042812">
    <property type="protein sequence ID" value="CAG7717014.1"/>
    <property type="molecule type" value="Genomic_DNA"/>
</dbReference>
<dbReference type="InterPro" id="IPR013120">
    <property type="entry name" value="FAR_NAD-bd"/>
</dbReference>
<dbReference type="InterPro" id="IPR033640">
    <property type="entry name" value="FAR_C"/>
</dbReference>
<dbReference type="FunFam" id="3.40.50.720:FF:000370">
    <property type="entry name" value="Fatty acyl-CoA reductase"/>
    <property type="match status" value="1"/>
</dbReference>
<dbReference type="CDD" id="cd05236">
    <property type="entry name" value="FAR-N_SDR_e"/>
    <property type="match status" value="1"/>
</dbReference>
<proteinExistence type="inferred from homology"/>
<comment type="catalytic activity">
    <reaction evidence="4">
        <text>a long-chain fatty acyl-CoA + 2 NADPH + 2 H(+) = a long-chain primary fatty alcohol + 2 NADP(+) + CoA</text>
        <dbReference type="Rhea" id="RHEA:52716"/>
        <dbReference type="ChEBI" id="CHEBI:15378"/>
        <dbReference type="ChEBI" id="CHEBI:57287"/>
        <dbReference type="ChEBI" id="CHEBI:57783"/>
        <dbReference type="ChEBI" id="CHEBI:58349"/>
        <dbReference type="ChEBI" id="CHEBI:77396"/>
        <dbReference type="ChEBI" id="CHEBI:83139"/>
        <dbReference type="EC" id="1.2.1.84"/>
    </reaction>
</comment>
<dbReference type="InterPro" id="IPR026055">
    <property type="entry name" value="FAR"/>
</dbReference>
<evidence type="ECO:0000256" key="2">
    <source>
        <dbReference type="ARBA" id="ARBA00022516"/>
    </source>
</evidence>
<keyword evidence="9" id="KW-1185">Reference proteome</keyword>
<keyword evidence="4" id="KW-0560">Oxidoreductase</keyword>
<dbReference type="GO" id="GO:0035336">
    <property type="term" value="P:long-chain fatty-acyl-CoA metabolic process"/>
    <property type="evidence" value="ECO:0007669"/>
    <property type="project" value="TreeGrafter"/>
</dbReference>
<feature type="domain" description="Thioester reductase (TE)" evidence="7">
    <location>
        <begin position="74"/>
        <end position="344"/>
    </location>
</feature>
<dbReference type="Pfam" id="PF07993">
    <property type="entry name" value="NAD_binding_4"/>
    <property type="match status" value="1"/>
</dbReference>
<dbReference type="EC" id="1.2.1.84" evidence="4"/>